<reference evidence="5" key="1">
    <citation type="journal article" date="2019" name="Int. J. Syst. Evol. Microbiol.">
        <title>The Global Catalogue of Microorganisms (GCM) 10K type strain sequencing project: providing services to taxonomists for standard genome sequencing and annotation.</title>
        <authorList>
            <consortium name="The Broad Institute Genomics Platform"/>
            <consortium name="The Broad Institute Genome Sequencing Center for Infectious Disease"/>
            <person name="Wu L."/>
            <person name="Ma J."/>
        </authorList>
    </citation>
    <scope>NUCLEOTIDE SEQUENCE [LARGE SCALE GENOMIC DNA]</scope>
    <source>
        <strain evidence="5">CGMCC 1.12477</strain>
    </source>
</reference>
<sequence length="292" mass="29925">MKFTTPARRVLAAGAVSALAAGALVTTTATTANAAPGSNVYSCTTSAGPQNVTVDVDVPLIGAVTQLDAGQPVDPAVLPVTIEANLTFTISNNFKLLLGSLGVQEMEVPAYGGDFGNSKIPVEAFAASVTDMTQNEDTTWSVDVTTPVIAFKAPAAGTAVPVQTPKKFGIVAQIGGEPADVTCTRSDAADVLTTIDVVKTASTTTGKSAKRSFAKGTNAKVNVTVAGAYKKPSGQVILKKGTKTLDKGKLRKGKAVLSTKALKVGKNKLTVIYKGDGYYTGSKDAVTVKVTR</sequence>
<organism evidence="4 5">
    <name type="scientific">Nocardioides aestuarii</name>
    <dbReference type="NCBI Taxonomy" id="252231"/>
    <lineage>
        <taxon>Bacteria</taxon>
        <taxon>Bacillati</taxon>
        <taxon>Actinomycetota</taxon>
        <taxon>Actinomycetes</taxon>
        <taxon>Propionibacteriales</taxon>
        <taxon>Nocardioidaceae</taxon>
        <taxon>Nocardioides</taxon>
    </lineage>
</organism>
<dbReference type="RefSeq" id="WP_343919917.1">
    <property type="nucleotide sequence ID" value="NZ_BAAAJT010000002.1"/>
</dbReference>
<feature type="domain" description="Bacterial Ig-like" evidence="2">
    <location>
        <begin position="208"/>
        <end position="291"/>
    </location>
</feature>
<comment type="caution">
    <text evidence="4">The sequence shown here is derived from an EMBL/GenBank/DDBJ whole genome shotgun (WGS) entry which is preliminary data.</text>
</comment>
<name>A0ABW4TP01_9ACTN</name>
<proteinExistence type="predicted"/>
<dbReference type="InterPro" id="IPR013783">
    <property type="entry name" value="Ig-like_fold"/>
</dbReference>
<evidence type="ECO:0000313" key="4">
    <source>
        <dbReference type="EMBL" id="MFD1948148.1"/>
    </source>
</evidence>
<accession>A0ABW4TP01</accession>
<dbReference type="Pfam" id="PF16640">
    <property type="entry name" value="Big_3_5"/>
    <property type="match status" value="1"/>
</dbReference>
<dbReference type="Proteomes" id="UP001597351">
    <property type="component" value="Unassembled WGS sequence"/>
</dbReference>
<gene>
    <name evidence="4" type="ORF">ACFSDE_15205</name>
</gene>
<dbReference type="EMBL" id="JBHUGD010000003">
    <property type="protein sequence ID" value="MFD1948148.1"/>
    <property type="molecule type" value="Genomic_DNA"/>
</dbReference>
<evidence type="ECO:0000259" key="3">
    <source>
        <dbReference type="Pfam" id="PF20611"/>
    </source>
</evidence>
<protein>
    <submittedName>
        <fullName evidence="4">Ig-like domain-containing protein</fullName>
    </submittedName>
</protein>
<feature type="chain" id="PRO_5047383874" evidence="1">
    <location>
        <begin position="35"/>
        <end position="292"/>
    </location>
</feature>
<dbReference type="Gene3D" id="2.60.40.10">
    <property type="entry name" value="Immunoglobulins"/>
    <property type="match status" value="1"/>
</dbReference>
<feature type="domain" description="DUF6801" evidence="3">
    <location>
        <begin position="41"/>
        <end position="190"/>
    </location>
</feature>
<dbReference type="InterPro" id="IPR032109">
    <property type="entry name" value="Big_3_5"/>
</dbReference>
<keyword evidence="1" id="KW-0732">Signal</keyword>
<keyword evidence="5" id="KW-1185">Reference proteome</keyword>
<feature type="signal peptide" evidence="1">
    <location>
        <begin position="1"/>
        <end position="34"/>
    </location>
</feature>
<dbReference type="InterPro" id="IPR046542">
    <property type="entry name" value="DUF6801"/>
</dbReference>
<evidence type="ECO:0000256" key="1">
    <source>
        <dbReference type="SAM" id="SignalP"/>
    </source>
</evidence>
<dbReference type="Pfam" id="PF20611">
    <property type="entry name" value="DUF6801"/>
    <property type="match status" value="1"/>
</dbReference>
<evidence type="ECO:0000259" key="2">
    <source>
        <dbReference type="Pfam" id="PF16640"/>
    </source>
</evidence>
<evidence type="ECO:0000313" key="5">
    <source>
        <dbReference type="Proteomes" id="UP001597351"/>
    </source>
</evidence>